<reference evidence="3 4" key="1">
    <citation type="submission" date="2018-11" db="EMBL/GenBank/DDBJ databases">
        <authorList>
            <consortium name="Pathogen Informatics"/>
        </authorList>
    </citation>
    <scope>NUCLEOTIDE SEQUENCE [LARGE SCALE GENOMIC DNA]</scope>
</reference>
<dbReference type="InterPro" id="IPR001584">
    <property type="entry name" value="Integrase_cat-core"/>
</dbReference>
<keyword evidence="4" id="KW-1185">Reference proteome</keyword>
<dbReference type="AlphaFoldDB" id="A0A3P7ATD5"/>
<sequence>MINESHVRCGHQVVNGTLANIRLKYWVPKARQIVRKCLRRCIICKKWSGKPYHYPASPPLPMARTSPTRPFSHIGIDLAGPFRVLDPEKQEQKRWIFLSTCMTTRAVHLETVNDLGAIKVIHVLRRFIARRGKPQVIISDNATNFKASNDIFTSVDSEAVQHYLANEKIQWRFITPLSPWKDGFYERVIGIMKSVLKRKIRRKQVDESAFITIVTECEAMKTLVIRPIDFILPFANIAPITNRDETIEKNNCTYSPNFPVETKPHSISGIKSDILENSGSMEPSYLLELRNYHQRIIKQTAFIRRQPIIGELRTARSTIERSINLLIPLELDIDKTEQSVTDKGIETKGESAERPINNGDNDNPHHADAQNTTTTKRTRPFLPRCAKENKNYVLIISSAPGRDRLSDFRLCWKHWLTIAVLTSAISTAHTQKEDNSRNTRLAGITGGANIAMLQPTEKI</sequence>
<feature type="compositionally biased region" description="Basic and acidic residues" evidence="1">
    <location>
        <begin position="343"/>
        <end position="353"/>
    </location>
</feature>
<dbReference type="Pfam" id="PF17921">
    <property type="entry name" value="Integrase_H2C2"/>
    <property type="match status" value="1"/>
</dbReference>
<proteinExistence type="predicted"/>
<dbReference type="STRING" id="27835.A0A3P7ATD5"/>
<dbReference type="EMBL" id="UYSL01020123">
    <property type="protein sequence ID" value="VDL72905.1"/>
    <property type="molecule type" value="Genomic_DNA"/>
</dbReference>
<dbReference type="GO" id="GO:0015074">
    <property type="term" value="P:DNA integration"/>
    <property type="evidence" value="ECO:0007669"/>
    <property type="project" value="InterPro"/>
</dbReference>
<dbReference type="Gene3D" id="3.30.420.10">
    <property type="entry name" value="Ribonuclease H-like superfamily/Ribonuclease H"/>
    <property type="match status" value="1"/>
</dbReference>
<gene>
    <name evidence="3" type="ORF">NBR_LOCUS9316</name>
</gene>
<dbReference type="GO" id="GO:0003676">
    <property type="term" value="F:nucleic acid binding"/>
    <property type="evidence" value="ECO:0007669"/>
    <property type="project" value="InterPro"/>
</dbReference>
<dbReference type="InterPro" id="IPR012337">
    <property type="entry name" value="RNaseH-like_sf"/>
</dbReference>
<protein>
    <recommendedName>
        <fullName evidence="2">Integrase catalytic domain-containing protein</fullName>
    </recommendedName>
</protein>
<accession>A0A3P7ATD5</accession>
<name>A0A3P7ATD5_NIPBR</name>
<dbReference type="InterPro" id="IPR036397">
    <property type="entry name" value="RNaseH_sf"/>
</dbReference>
<feature type="region of interest" description="Disordered" evidence="1">
    <location>
        <begin position="339"/>
        <end position="378"/>
    </location>
</feature>
<dbReference type="InterPro" id="IPR041588">
    <property type="entry name" value="Integrase_H2C2"/>
</dbReference>
<evidence type="ECO:0000313" key="3">
    <source>
        <dbReference type="EMBL" id="VDL72905.1"/>
    </source>
</evidence>
<evidence type="ECO:0000313" key="4">
    <source>
        <dbReference type="Proteomes" id="UP000271162"/>
    </source>
</evidence>
<dbReference type="PROSITE" id="PS50994">
    <property type="entry name" value="INTEGRASE"/>
    <property type="match status" value="1"/>
</dbReference>
<organism evidence="3 4">
    <name type="scientific">Nippostrongylus brasiliensis</name>
    <name type="common">Rat hookworm</name>
    <dbReference type="NCBI Taxonomy" id="27835"/>
    <lineage>
        <taxon>Eukaryota</taxon>
        <taxon>Metazoa</taxon>
        <taxon>Ecdysozoa</taxon>
        <taxon>Nematoda</taxon>
        <taxon>Chromadorea</taxon>
        <taxon>Rhabditida</taxon>
        <taxon>Rhabditina</taxon>
        <taxon>Rhabditomorpha</taxon>
        <taxon>Strongyloidea</taxon>
        <taxon>Heligmosomidae</taxon>
        <taxon>Nippostrongylus</taxon>
    </lineage>
</organism>
<evidence type="ECO:0000256" key="1">
    <source>
        <dbReference type="SAM" id="MobiDB-lite"/>
    </source>
</evidence>
<feature type="domain" description="Integrase catalytic" evidence="2">
    <location>
        <begin position="66"/>
        <end position="241"/>
    </location>
</feature>
<dbReference type="Proteomes" id="UP000271162">
    <property type="component" value="Unassembled WGS sequence"/>
</dbReference>
<evidence type="ECO:0000259" key="2">
    <source>
        <dbReference type="PROSITE" id="PS50994"/>
    </source>
</evidence>
<dbReference type="SUPFAM" id="SSF53098">
    <property type="entry name" value="Ribonuclease H-like"/>
    <property type="match status" value="1"/>
</dbReference>
<dbReference type="PANTHER" id="PTHR47331">
    <property type="entry name" value="PHD-TYPE DOMAIN-CONTAINING PROTEIN"/>
    <property type="match status" value="1"/>
</dbReference>